<dbReference type="GO" id="GO:0016616">
    <property type="term" value="F:oxidoreductase activity, acting on the CH-OH group of donors, NAD or NADP as acceptor"/>
    <property type="evidence" value="ECO:0007669"/>
    <property type="project" value="InterPro"/>
</dbReference>
<dbReference type="Pfam" id="PF02826">
    <property type="entry name" value="2-Hacid_dh_C"/>
    <property type="match status" value="1"/>
</dbReference>
<dbReference type="Gene3D" id="3.40.50.720">
    <property type="entry name" value="NAD(P)-binding Rossmann-like Domain"/>
    <property type="match status" value="2"/>
</dbReference>
<dbReference type="STRING" id="254406.SAMN04488042_11223"/>
<feature type="domain" description="D-isomer specific 2-hydroxyacid dehydrogenase NAD-binding" evidence="7">
    <location>
        <begin position="107"/>
        <end position="289"/>
    </location>
</feature>
<dbReference type="InterPro" id="IPR036291">
    <property type="entry name" value="NAD(P)-bd_dom_sf"/>
</dbReference>
<dbReference type="InterPro" id="IPR006139">
    <property type="entry name" value="D-isomer_2_OHA_DH_cat_dom"/>
</dbReference>
<organism evidence="8 9">
    <name type="scientific">Shimia aestuarii</name>
    <dbReference type="NCBI Taxonomy" id="254406"/>
    <lineage>
        <taxon>Bacteria</taxon>
        <taxon>Pseudomonadati</taxon>
        <taxon>Pseudomonadota</taxon>
        <taxon>Alphaproteobacteria</taxon>
        <taxon>Rhodobacterales</taxon>
        <taxon>Roseobacteraceae</taxon>
    </lineage>
</organism>
<sequence length="329" mass="35809">MKIVRTDCELETPLVDKALREAGHELVLLPDGVSQDELIAAVRDAEILLMCYTPVPRAVIEAAPKLRGIVKYGVGIDAIDTVAAHEHGVSVVNIPEYAEETVAEGAFALMIALAKRLPALRDEMNRAGWTWPESRWLGSDIAGQTVGIVGFGKIGRSMARMAGQGFRANVIAFDRRASAEEMRSLGVTKVDSLEALAAQSDFVTIHATLSAESRGMFGANQIAAMKPTAFLINTARGAIVDETALAHAILEGRIAGGGLDVFSQEPLNRADHPLKDLFDLPNVILSPHLTFYTRQAMERLETETLERCFELIEGREVLIKSSDPRLQVR</sequence>
<keyword evidence="9" id="KW-1185">Reference proteome</keyword>
<dbReference type="InterPro" id="IPR029752">
    <property type="entry name" value="D-isomer_DH_CS1"/>
</dbReference>
<reference evidence="8 9" key="1">
    <citation type="submission" date="2016-10" db="EMBL/GenBank/DDBJ databases">
        <authorList>
            <person name="de Groot N.N."/>
        </authorList>
    </citation>
    <scope>NUCLEOTIDE SEQUENCE [LARGE SCALE GENOMIC DNA]</scope>
    <source>
        <strain evidence="8 9">DSM 15283</strain>
    </source>
</reference>
<keyword evidence="2" id="KW-0028">Amino-acid biosynthesis</keyword>
<dbReference type="PROSITE" id="PS00065">
    <property type="entry name" value="D_2_HYDROXYACID_DH_1"/>
    <property type="match status" value="1"/>
</dbReference>
<dbReference type="InterPro" id="IPR029753">
    <property type="entry name" value="D-isomer_DH_CS"/>
</dbReference>
<gene>
    <name evidence="8" type="ORF">SAMN04488042_11223</name>
</gene>
<dbReference type="SUPFAM" id="SSF52283">
    <property type="entry name" value="Formate/glycerate dehydrogenase catalytic domain-like"/>
    <property type="match status" value="1"/>
</dbReference>
<evidence type="ECO:0000256" key="1">
    <source>
        <dbReference type="ARBA" id="ARBA00005854"/>
    </source>
</evidence>
<dbReference type="InterPro" id="IPR006140">
    <property type="entry name" value="D-isomer_DH_NAD-bd"/>
</dbReference>
<evidence type="ECO:0000259" key="7">
    <source>
        <dbReference type="Pfam" id="PF02826"/>
    </source>
</evidence>
<evidence type="ECO:0000256" key="4">
    <source>
        <dbReference type="ARBA" id="ARBA00023027"/>
    </source>
</evidence>
<feature type="domain" description="D-isomer specific 2-hydroxyacid dehydrogenase catalytic" evidence="6">
    <location>
        <begin position="17"/>
        <end position="316"/>
    </location>
</feature>
<evidence type="ECO:0000259" key="6">
    <source>
        <dbReference type="Pfam" id="PF00389"/>
    </source>
</evidence>
<dbReference type="PANTHER" id="PTHR42789">
    <property type="entry name" value="D-ISOMER SPECIFIC 2-HYDROXYACID DEHYDROGENASE FAMILY PROTEIN (AFU_ORTHOLOGUE AFUA_6G10090)"/>
    <property type="match status" value="1"/>
</dbReference>
<dbReference type="Pfam" id="PF00389">
    <property type="entry name" value="2-Hacid_dh"/>
    <property type="match status" value="1"/>
</dbReference>
<dbReference type="AlphaFoldDB" id="A0A1I4STA5"/>
<dbReference type="GO" id="GO:0051287">
    <property type="term" value="F:NAD binding"/>
    <property type="evidence" value="ECO:0007669"/>
    <property type="project" value="InterPro"/>
</dbReference>
<comment type="similarity">
    <text evidence="1 5">Belongs to the D-isomer specific 2-hydroxyacid dehydrogenase family.</text>
</comment>
<dbReference type="FunFam" id="3.40.50.720:FF:000203">
    <property type="entry name" value="D-3-phosphoglycerate dehydrogenase (SerA)"/>
    <property type="match status" value="1"/>
</dbReference>
<name>A0A1I4STA5_9RHOB</name>
<evidence type="ECO:0000256" key="2">
    <source>
        <dbReference type="ARBA" id="ARBA00022605"/>
    </source>
</evidence>
<dbReference type="GO" id="GO:0003714">
    <property type="term" value="F:transcription corepressor activity"/>
    <property type="evidence" value="ECO:0007669"/>
    <property type="project" value="InterPro"/>
</dbReference>
<dbReference type="RefSeq" id="WP_093096494.1">
    <property type="nucleotide sequence ID" value="NZ_FOTQ01000012.1"/>
</dbReference>
<accession>A0A1I4STA5</accession>
<evidence type="ECO:0000256" key="5">
    <source>
        <dbReference type="RuleBase" id="RU003719"/>
    </source>
</evidence>
<dbReference type="OrthoDB" id="9793626at2"/>
<dbReference type="InterPro" id="IPR050857">
    <property type="entry name" value="D-2-hydroxyacid_DH"/>
</dbReference>
<dbReference type="Proteomes" id="UP000199144">
    <property type="component" value="Unassembled WGS sequence"/>
</dbReference>
<dbReference type="PANTHER" id="PTHR42789:SF1">
    <property type="entry name" value="D-ISOMER SPECIFIC 2-HYDROXYACID DEHYDROGENASE FAMILY PROTEIN (AFU_ORTHOLOGUE AFUA_6G10090)"/>
    <property type="match status" value="1"/>
</dbReference>
<dbReference type="GO" id="GO:0008652">
    <property type="term" value="P:amino acid biosynthetic process"/>
    <property type="evidence" value="ECO:0007669"/>
    <property type="project" value="UniProtKB-KW"/>
</dbReference>
<protein>
    <submittedName>
        <fullName evidence="8">D-3-phosphoglycerate dehydrogenase</fullName>
    </submittedName>
</protein>
<dbReference type="CDD" id="cd05299">
    <property type="entry name" value="CtBP_dh"/>
    <property type="match status" value="1"/>
</dbReference>
<dbReference type="EMBL" id="FOTQ01000012">
    <property type="protein sequence ID" value="SFM67543.1"/>
    <property type="molecule type" value="Genomic_DNA"/>
</dbReference>
<evidence type="ECO:0000313" key="9">
    <source>
        <dbReference type="Proteomes" id="UP000199144"/>
    </source>
</evidence>
<proteinExistence type="inferred from homology"/>
<evidence type="ECO:0000313" key="8">
    <source>
        <dbReference type="EMBL" id="SFM67543.1"/>
    </source>
</evidence>
<dbReference type="PROSITE" id="PS00671">
    <property type="entry name" value="D_2_HYDROXYACID_DH_3"/>
    <property type="match status" value="1"/>
</dbReference>
<dbReference type="InterPro" id="IPR043322">
    <property type="entry name" value="CtBP"/>
</dbReference>
<evidence type="ECO:0000256" key="3">
    <source>
        <dbReference type="ARBA" id="ARBA00023002"/>
    </source>
</evidence>
<keyword evidence="3 5" id="KW-0560">Oxidoreductase</keyword>
<keyword evidence="4" id="KW-0520">NAD</keyword>
<dbReference type="SUPFAM" id="SSF51735">
    <property type="entry name" value="NAD(P)-binding Rossmann-fold domains"/>
    <property type="match status" value="1"/>
</dbReference>